<feature type="region of interest" description="Disordered" evidence="1">
    <location>
        <begin position="1"/>
        <end position="20"/>
    </location>
</feature>
<keyword evidence="3" id="KW-1185">Reference proteome</keyword>
<protein>
    <submittedName>
        <fullName evidence="2">Uncharacterized protein</fullName>
    </submittedName>
</protein>
<organism evidence="2 3">
    <name type="scientific">Aldrovandia affinis</name>
    <dbReference type="NCBI Taxonomy" id="143900"/>
    <lineage>
        <taxon>Eukaryota</taxon>
        <taxon>Metazoa</taxon>
        <taxon>Chordata</taxon>
        <taxon>Craniata</taxon>
        <taxon>Vertebrata</taxon>
        <taxon>Euteleostomi</taxon>
        <taxon>Actinopterygii</taxon>
        <taxon>Neopterygii</taxon>
        <taxon>Teleostei</taxon>
        <taxon>Notacanthiformes</taxon>
        <taxon>Halosauridae</taxon>
        <taxon>Aldrovandia</taxon>
    </lineage>
</organism>
<dbReference type="AlphaFoldDB" id="A0AAD7SRR0"/>
<accession>A0AAD7SRR0</accession>
<proteinExistence type="predicted"/>
<gene>
    <name evidence="2" type="ORF">AAFF_G00279970</name>
</gene>
<evidence type="ECO:0000256" key="1">
    <source>
        <dbReference type="SAM" id="MobiDB-lite"/>
    </source>
</evidence>
<reference evidence="2" key="1">
    <citation type="journal article" date="2023" name="Science">
        <title>Genome structures resolve the early diversification of teleost fishes.</title>
        <authorList>
            <person name="Parey E."/>
            <person name="Louis A."/>
            <person name="Montfort J."/>
            <person name="Bouchez O."/>
            <person name="Roques C."/>
            <person name="Iampietro C."/>
            <person name="Lluch J."/>
            <person name="Castinel A."/>
            <person name="Donnadieu C."/>
            <person name="Desvignes T."/>
            <person name="Floi Bucao C."/>
            <person name="Jouanno E."/>
            <person name="Wen M."/>
            <person name="Mejri S."/>
            <person name="Dirks R."/>
            <person name="Jansen H."/>
            <person name="Henkel C."/>
            <person name="Chen W.J."/>
            <person name="Zahm M."/>
            <person name="Cabau C."/>
            <person name="Klopp C."/>
            <person name="Thompson A.W."/>
            <person name="Robinson-Rechavi M."/>
            <person name="Braasch I."/>
            <person name="Lecointre G."/>
            <person name="Bobe J."/>
            <person name="Postlethwait J.H."/>
            <person name="Berthelot C."/>
            <person name="Roest Crollius H."/>
            <person name="Guiguen Y."/>
        </authorList>
    </citation>
    <scope>NUCLEOTIDE SEQUENCE</scope>
    <source>
        <strain evidence="2">NC1722</strain>
    </source>
</reference>
<evidence type="ECO:0000313" key="2">
    <source>
        <dbReference type="EMBL" id="KAJ8407423.1"/>
    </source>
</evidence>
<comment type="caution">
    <text evidence="2">The sequence shown here is derived from an EMBL/GenBank/DDBJ whole genome shotgun (WGS) entry which is preliminary data.</text>
</comment>
<dbReference type="EMBL" id="JAINUG010000039">
    <property type="protein sequence ID" value="KAJ8407423.1"/>
    <property type="molecule type" value="Genomic_DNA"/>
</dbReference>
<name>A0AAD7SRR0_9TELE</name>
<evidence type="ECO:0000313" key="3">
    <source>
        <dbReference type="Proteomes" id="UP001221898"/>
    </source>
</evidence>
<sequence>MVTHHECQKKHGGASSSSGCSGFGQRLFRWCSWGLAVPLADPCKGQEDRVRAEEGCPDIRLAVPFGVRLGTSLLWTVADCARVRHVRHFESLYEECLCTRTETTNREHTEIYCDSLYEQYIAENMETLSKKNKSKG</sequence>
<dbReference type="Proteomes" id="UP001221898">
    <property type="component" value="Unassembled WGS sequence"/>
</dbReference>